<feature type="non-terminal residue" evidence="2">
    <location>
        <position position="1"/>
    </location>
</feature>
<reference evidence="2 3" key="1">
    <citation type="submission" date="2015-09" db="EMBL/GenBank/DDBJ databases">
        <title>Trachymyrmex cornetzi WGS genome.</title>
        <authorList>
            <person name="Nygaard S."/>
            <person name="Hu H."/>
            <person name="Boomsma J."/>
            <person name="Zhang G."/>
        </authorList>
    </citation>
    <scope>NUCLEOTIDE SEQUENCE [LARGE SCALE GENOMIC DNA]</scope>
    <source>
        <strain evidence="2">Tcor2-1</strain>
        <tissue evidence="2">Whole body</tissue>
    </source>
</reference>
<dbReference type="EMBL" id="KQ979608">
    <property type="protein sequence ID" value="KYN20236.1"/>
    <property type="molecule type" value="Genomic_DNA"/>
</dbReference>
<accession>A0A195E574</accession>
<protein>
    <submittedName>
        <fullName evidence="2">Uncharacterized protein</fullName>
    </submittedName>
</protein>
<sequence length="264" mass="29692">LENSSIIKDDCEYVPFSWPRDRGVRFKYLDRPNSLEVTGALREPHARNGELVSTVLDPPSFVFSSTFHQPREWFSIKELGLAEETKTKTNPMENKSTVINKSQRKANATYSGRYAALNLAEKPRHSCIREYARVGFCLVISGPSPAAERGPRSLGPPAFRLQGGLPSLDTTRSRTDTYTRPSACNHPPRSPSFPRMTFRLSCCAGPRLGGVSPRWDPMAGPKSVPFALSSRRRLHPTRIIIYNHYLKNPARMHNFVCSTRMSIS</sequence>
<evidence type="ECO:0000256" key="1">
    <source>
        <dbReference type="SAM" id="MobiDB-lite"/>
    </source>
</evidence>
<organism evidence="2 3">
    <name type="scientific">Trachymyrmex cornetzi</name>
    <dbReference type="NCBI Taxonomy" id="471704"/>
    <lineage>
        <taxon>Eukaryota</taxon>
        <taxon>Metazoa</taxon>
        <taxon>Ecdysozoa</taxon>
        <taxon>Arthropoda</taxon>
        <taxon>Hexapoda</taxon>
        <taxon>Insecta</taxon>
        <taxon>Pterygota</taxon>
        <taxon>Neoptera</taxon>
        <taxon>Endopterygota</taxon>
        <taxon>Hymenoptera</taxon>
        <taxon>Apocrita</taxon>
        <taxon>Aculeata</taxon>
        <taxon>Formicoidea</taxon>
        <taxon>Formicidae</taxon>
        <taxon>Myrmicinae</taxon>
        <taxon>Trachymyrmex</taxon>
    </lineage>
</organism>
<feature type="region of interest" description="Disordered" evidence="1">
    <location>
        <begin position="157"/>
        <end position="190"/>
    </location>
</feature>
<evidence type="ECO:0000313" key="2">
    <source>
        <dbReference type="EMBL" id="KYN20236.1"/>
    </source>
</evidence>
<name>A0A195E574_9HYME</name>
<proteinExistence type="predicted"/>
<dbReference type="AlphaFoldDB" id="A0A195E574"/>
<gene>
    <name evidence="2" type="ORF">ALC57_07140</name>
</gene>
<dbReference type="Proteomes" id="UP000078492">
    <property type="component" value="Unassembled WGS sequence"/>
</dbReference>
<keyword evidence="3" id="KW-1185">Reference proteome</keyword>
<evidence type="ECO:0000313" key="3">
    <source>
        <dbReference type="Proteomes" id="UP000078492"/>
    </source>
</evidence>